<keyword evidence="2" id="KW-1185">Reference proteome</keyword>
<sequence length="98" mass="11632">MELYERLYDETERVNVRFVGVTTDKSRYDFGMMYTNMFFGKPLVTCMQTGRSFLMCAEDAKDVEQLQRVFKISDHQEAESLSEFFMETLPHMSVEPQY</sequence>
<gene>
    <name evidence="1" type="ordered locus">Bcell_2659</name>
</gene>
<dbReference type="eggNOG" id="ENOG5032RYH">
    <property type="taxonomic scope" value="Bacteria"/>
</dbReference>
<organism evidence="1 2">
    <name type="scientific">Evansella cellulosilytica (strain ATCC 21833 / DSM 2522 / FERM P-1141 / JCM 9156 / N-4)</name>
    <name type="common">Bacillus cellulosilyticus</name>
    <dbReference type="NCBI Taxonomy" id="649639"/>
    <lineage>
        <taxon>Bacteria</taxon>
        <taxon>Bacillati</taxon>
        <taxon>Bacillota</taxon>
        <taxon>Bacilli</taxon>
        <taxon>Bacillales</taxon>
        <taxon>Bacillaceae</taxon>
        <taxon>Evansella</taxon>
    </lineage>
</organism>
<accession>E6TUM4</accession>
<dbReference type="InterPro" id="IPR021415">
    <property type="entry name" value="SAV0927-like"/>
</dbReference>
<dbReference type="HOGENOM" id="CLU_162065_0_0_9"/>
<name>E6TUM4_EVAC2</name>
<dbReference type="Pfam" id="PF11256">
    <property type="entry name" value="SAV0927-like"/>
    <property type="match status" value="1"/>
</dbReference>
<dbReference type="AlphaFoldDB" id="E6TUM4"/>
<protein>
    <recommendedName>
        <fullName evidence="3">DUF3055 domain-containing protein</fullName>
    </recommendedName>
</protein>
<evidence type="ECO:0000313" key="2">
    <source>
        <dbReference type="Proteomes" id="UP000001401"/>
    </source>
</evidence>
<dbReference type="Proteomes" id="UP000001401">
    <property type="component" value="Chromosome"/>
</dbReference>
<reference evidence="1" key="1">
    <citation type="submission" date="2010-12" db="EMBL/GenBank/DDBJ databases">
        <title>Complete sequence of Bacillus cellulosilyticus DSM 2522.</title>
        <authorList>
            <consortium name="US DOE Joint Genome Institute"/>
            <person name="Lucas S."/>
            <person name="Copeland A."/>
            <person name="Lapidus A."/>
            <person name="Cheng J.-F."/>
            <person name="Bruce D."/>
            <person name="Goodwin L."/>
            <person name="Pitluck S."/>
            <person name="Chertkov O."/>
            <person name="Detter J.C."/>
            <person name="Han C."/>
            <person name="Tapia R."/>
            <person name="Land M."/>
            <person name="Hauser L."/>
            <person name="Jeffries C."/>
            <person name="Kyrpides N."/>
            <person name="Ivanova N."/>
            <person name="Mikhailova N."/>
            <person name="Brumm P."/>
            <person name="Mead D."/>
            <person name="Woyke T."/>
        </authorList>
    </citation>
    <scope>NUCLEOTIDE SEQUENCE [LARGE SCALE GENOMIC DNA]</scope>
    <source>
        <strain evidence="1">DSM 2522</strain>
    </source>
</reference>
<dbReference type="EMBL" id="CP002394">
    <property type="protein sequence ID" value="ADU30914.1"/>
    <property type="molecule type" value="Genomic_DNA"/>
</dbReference>
<dbReference type="STRING" id="649639.Bcell_2659"/>
<dbReference type="RefSeq" id="WP_013489247.1">
    <property type="nucleotide sequence ID" value="NC_014829.1"/>
</dbReference>
<proteinExistence type="predicted"/>
<dbReference type="OrthoDB" id="2353476at2"/>
<evidence type="ECO:0000313" key="1">
    <source>
        <dbReference type="EMBL" id="ADU30914.1"/>
    </source>
</evidence>
<evidence type="ECO:0008006" key="3">
    <source>
        <dbReference type="Google" id="ProtNLM"/>
    </source>
</evidence>
<dbReference type="KEGG" id="bco:Bcell_2659"/>